<evidence type="ECO:0000313" key="3">
    <source>
        <dbReference type="EMBL" id="XBH06698.1"/>
    </source>
</evidence>
<dbReference type="AlphaFoldDB" id="A0AAU7CMK7"/>
<dbReference type="Pfam" id="PF01345">
    <property type="entry name" value="DUF11"/>
    <property type="match status" value="1"/>
</dbReference>
<accession>A0AAU7CMK7</accession>
<organism evidence="3">
    <name type="scientific">Singulisphaera sp. Ch08</name>
    <dbReference type="NCBI Taxonomy" id="3120278"/>
    <lineage>
        <taxon>Bacteria</taxon>
        <taxon>Pseudomonadati</taxon>
        <taxon>Planctomycetota</taxon>
        <taxon>Planctomycetia</taxon>
        <taxon>Isosphaerales</taxon>
        <taxon>Isosphaeraceae</taxon>
        <taxon>Singulisphaera</taxon>
    </lineage>
</organism>
<dbReference type="EMBL" id="CP155447">
    <property type="protein sequence ID" value="XBH06698.1"/>
    <property type="molecule type" value="Genomic_DNA"/>
</dbReference>
<protein>
    <recommendedName>
        <fullName evidence="2">DUF11 domain-containing protein</fullName>
    </recommendedName>
</protein>
<sequence length="601" mass="63317">MSLQGTIRRTGSRTARLAWPLGVAVAIAFGPARGEAQSFTPTPPSSSAPMPPASTAPTPPVSAAPTPAGETSSAPGTVVLEAGVGVPVLPSHVQVVRFQVPEGAHVEVLGPAPEPIQFTSAAGSVEGLVGLKVGVGYRLRLWDLPGRPDAELFPVVEIVGHLHRPTGMDPLKFPIQVHFSEDDFLDAVDHGRLVTQVVYLEDPDQALPISLPKGEIPIVTLTPSEDPLRVGAALGRVMAILRIGGRKPSIEELNGERILGPGMVPAGPEHCPFSGSDGGACKLPCGPVRGTPPPPGRPWIPRDEYLCDGGDHAEPAHFGGDGGLLGIDPRDAVIQFSDTKRPRILPTNMVCVYAPRFAEVRLSVGPNEALAIEGPRRAELVEGQVSLLARQESKRLVKNDMAEVSRHRARASGIASRVFAGAHSEIRVLNGFSIMTHLSGARLVQGPEQSSNRQKTINLREEIPALGIKTAESAVVTGIVEGAGQTVMTWTPRETVGVEEPPNKPGLAVIKRVSSGEAEQGDTLTFVIQFRNMGNTPISSVSVVDSLLPRFGYVTGSSEGPKGTVFTAGENKAGSTELRWDLPGSLAPGVEGFVTFKAVVR</sequence>
<gene>
    <name evidence="3" type="ORF">V5E97_11850</name>
</gene>
<dbReference type="InterPro" id="IPR047589">
    <property type="entry name" value="DUF11_rpt"/>
</dbReference>
<feature type="compositionally biased region" description="Pro residues" evidence="1">
    <location>
        <begin position="41"/>
        <end position="62"/>
    </location>
</feature>
<proteinExistence type="predicted"/>
<feature type="domain" description="DUF11" evidence="2">
    <location>
        <begin position="507"/>
        <end position="582"/>
    </location>
</feature>
<evidence type="ECO:0000259" key="2">
    <source>
        <dbReference type="Pfam" id="PF01345"/>
    </source>
</evidence>
<dbReference type="InterPro" id="IPR001434">
    <property type="entry name" value="OmcB-like_DUF11"/>
</dbReference>
<feature type="region of interest" description="Disordered" evidence="1">
    <location>
        <begin position="35"/>
        <end position="75"/>
    </location>
</feature>
<evidence type="ECO:0000256" key="1">
    <source>
        <dbReference type="SAM" id="MobiDB-lite"/>
    </source>
</evidence>
<name>A0AAU7CMK7_9BACT</name>
<dbReference type="RefSeq" id="WP_406699548.1">
    <property type="nucleotide sequence ID" value="NZ_CP155447.1"/>
</dbReference>
<dbReference type="NCBIfam" id="TIGR01451">
    <property type="entry name" value="B_ant_repeat"/>
    <property type="match status" value="1"/>
</dbReference>
<reference evidence="3" key="1">
    <citation type="submission" date="2024-05" db="EMBL/GenBank/DDBJ databases">
        <title>Planctomycetes of the genus Singulisphaera possess chitinolytic capabilities.</title>
        <authorList>
            <person name="Ivanova A."/>
        </authorList>
    </citation>
    <scope>NUCLEOTIDE SEQUENCE</scope>
    <source>
        <strain evidence="3">Ch08T</strain>
    </source>
</reference>